<dbReference type="STRING" id="452.Lspi_1210"/>
<proteinExistence type="predicted"/>
<accession>A0A0W0Z6E5</accession>
<dbReference type="PATRIC" id="fig|452.5.peg.1338"/>
<dbReference type="Gene3D" id="3.30.1370.120">
    <property type="match status" value="1"/>
</dbReference>
<evidence type="ECO:0000313" key="1">
    <source>
        <dbReference type="EMBL" id="KTD64403.1"/>
    </source>
</evidence>
<dbReference type="OrthoDB" id="5644460at2"/>
<dbReference type="AlphaFoldDB" id="A0A0W0Z6E5"/>
<sequence length="253" mass="27838">MKKWILVLWFVAVQVIAAPMITKVIDLHYQNADQVIKLIQPLLTDGEKVSGSGQTLIVKVTPQTLTQLRAVLHKIDQPPVTFKISVHQGDSNWLASQHDDAMVISTQMPTNQPQNQSVTVMNGESAFVSTGEDQPVLSSVGIGWFTGVNYDRRLLQNGLLVEPVLQGQKVKLTVKRIREQDSYTSNQNFNEQKVMTTVLVPLDQWVVLASADGSQPTADSNTMVYTAGSTYQQNSTLYIKVNVVGKTSSGIGK</sequence>
<protein>
    <submittedName>
        <fullName evidence="1">Type II/III secretion system protein</fullName>
    </submittedName>
</protein>
<reference evidence="1 2" key="1">
    <citation type="submission" date="2015-11" db="EMBL/GenBank/DDBJ databases">
        <title>Genomic analysis of 38 Legionella species identifies large and diverse effector repertoires.</title>
        <authorList>
            <person name="Burstein D."/>
            <person name="Amaro F."/>
            <person name="Zusman T."/>
            <person name="Lifshitz Z."/>
            <person name="Cohen O."/>
            <person name="Gilbert J.A."/>
            <person name="Pupko T."/>
            <person name="Shuman H.A."/>
            <person name="Segal G."/>
        </authorList>
    </citation>
    <scope>NUCLEOTIDE SEQUENCE [LARGE SCALE GENOMIC DNA]</scope>
    <source>
        <strain evidence="1 2">Mt.St.Helens-9</strain>
    </source>
</reference>
<dbReference type="EMBL" id="LNYX01000013">
    <property type="protein sequence ID" value="KTD64403.1"/>
    <property type="molecule type" value="Genomic_DNA"/>
</dbReference>
<name>A0A0W0Z6E5_LEGSP</name>
<dbReference type="Proteomes" id="UP000054877">
    <property type="component" value="Unassembled WGS sequence"/>
</dbReference>
<evidence type="ECO:0000313" key="2">
    <source>
        <dbReference type="Proteomes" id="UP000054877"/>
    </source>
</evidence>
<comment type="caution">
    <text evidence="1">The sequence shown here is derived from an EMBL/GenBank/DDBJ whole genome shotgun (WGS) entry which is preliminary data.</text>
</comment>
<dbReference type="RefSeq" id="WP_058483144.1">
    <property type="nucleotide sequence ID" value="NZ_CAAAII010000005.1"/>
</dbReference>
<dbReference type="InterPro" id="IPR038591">
    <property type="entry name" value="NolW-like_sf"/>
</dbReference>
<organism evidence="1 2">
    <name type="scientific">Legionella spiritensis</name>
    <dbReference type="NCBI Taxonomy" id="452"/>
    <lineage>
        <taxon>Bacteria</taxon>
        <taxon>Pseudomonadati</taxon>
        <taxon>Pseudomonadota</taxon>
        <taxon>Gammaproteobacteria</taxon>
        <taxon>Legionellales</taxon>
        <taxon>Legionellaceae</taxon>
        <taxon>Legionella</taxon>
    </lineage>
</organism>
<keyword evidence="2" id="KW-1185">Reference proteome</keyword>
<gene>
    <name evidence="1" type="ORF">Lspi_1210</name>
</gene>